<dbReference type="AlphaFoldDB" id="A0A8B9CI27"/>
<evidence type="ECO:0000256" key="6">
    <source>
        <dbReference type="ARBA" id="ARBA00030511"/>
    </source>
</evidence>
<reference evidence="9" key="1">
    <citation type="submission" date="2025-08" db="UniProtKB">
        <authorList>
            <consortium name="Ensembl"/>
        </authorList>
    </citation>
    <scope>IDENTIFICATION</scope>
</reference>
<keyword evidence="3" id="KW-0678">Repressor</keyword>
<gene>
    <name evidence="9" type="primary">SAP18</name>
</gene>
<dbReference type="InterPro" id="IPR010516">
    <property type="entry name" value="SAP18"/>
</dbReference>
<dbReference type="GO" id="GO:0000381">
    <property type="term" value="P:regulation of alternative mRNA splicing, via spliceosome"/>
    <property type="evidence" value="ECO:0007669"/>
    <property type="project" value="Ensembl"/>
</dbReference>
<evidence type="ECO:0000256" key="4">
    <source>
        <dbReference type="ARBA" id="ARBA00023015"/>
    </source>
</evidence>
<reference evidence="9" key="2">
    <citation type="submission" date="2025-09" db="UniProtKB">
        <authorList>
            <consortium name="Ensembl"/>
        </authorList>
    </citation>
    <scope>IDENTIFICATION</scope>
</reference>
<dbReference type="Proteomes" id="UP000694426">
    <property type="component" value="Unplaced"/>
</dbReference>
<dbReference type="GO" id="GO:0048025">
    <property type="term" value="P:negative regulation of mRNA splicing, via spliceosome"/>
    <property type="evidence" value="ECO:0007669"/>
    <property type="project" value="Ensembl"/>
</dbReference>
<dbReference type="GO" id="GO:0043065">
    <property type="term" value="P:positive regulation of apoptotic process"/>
    <property type="evidence" value="ECO:0007669"/>
    <property type="project" value="Ensembl"/>
</dbReference>
<dbReference type="PANTHER" id="PTHR13082">
    <property type="entry name" value="SAP18"/>
    <property type="match status" value="1"/>
</dbReference>
<organism evidence="9 10">
    <name type="scientific">Anser brachyrhynchus</name>
    <name type="common">Pink-footed goose</name>
    <dbReference type="NCBI Taxonomy" id="132585"/>
    <lineage>
        <taxon>Eukaryota</taxon>
        <taxon>Metazoa</taxon>
        <taxon>Chordata</taxon>
        <taxon>Craniata</taxon>
        <taxon>Vertebrata</taxon>
        <taxon>Euteleostomi</taxon>
        <taxon>Archelosauria</taxon>
        <taxon>Archosauria</taxon>
        <taxon>Dinosauria</taxon>
        <taxon>Saurischia</taxon>
        <taxon>Theropoda</taxon>
        <taxon>Coelurosauria</taxon>
        <taxon>Aves</taxon>
        <taxon>Neognathae</taxon>
        <taxon>Galloanserae</taxon>
        <taxon>Anseriformes</taxon>
        <taxon>Anatidae</taxon>
        <taxon>Anserinae</taxon>
        <taxon>Anser</taxon>
    </lineage>
</organism>
<evidence type="ECO:0000313" key="9">
    <source>
        <dbReference type="Ensembl" id="ENSABRP00000020296.1"/>
    </source>
</evidence>
<dbReference type="FunFam" id="3.10.20.550:FF:000001">
    <property type="entry name" value="Histone deacetylase complex subunit SAP18"/>
    <property type="match status" value="1"/>
</dbReference>
<keyword evidence="10" id="KW-1185">Reference proteome</keyword>
<comment type="subunit">
    <text evidence="7">Found in a mRNA splicing-dependent exon junction complex (EJC). Component of the heterotrimeric ASAP (apoptosis- and splicing-associated protein) and PSAP complexes consisting of RNPS1, SAP18 and either ACIN1 or PNN, respectively; the ASAP and PSAP complexes probably are formed mutually exclusive. For the ASAP complex, the association of SAP18 seems to require a preformed RNPS1:ACIN1 complex. Forms a complex with SIN3A and HDAC1. Interacts with SUFU.</text>
</comment>
<evidence type="ECO:0000256" key="7">
    <source>
        <dbReference type="ARBA" id="ARBA00063057"/>
    </source>
</evidence>
<evidence type="ECO:0000313" key="10">
    <source>
        <dbReference type="Proteomes" id="UP000694426"/>
    </source>
</evidence>
<dbReference type="GO" id="GO:0016607">
    <property type="term" value="C:nuclear speck"/>
    <property type="evidence" value="ECO:0007669"/>
    <property type="project" value="Ensembl"/>
</dbReference>
<dbReference type="GO" id="GO:0005829">
    <property type="term" value="C:cytosol"/>
    <property type="evidence" value="ECO:0007669"/>
    <property type="project" value="Ensembl"/>
</dbReference>
<dbReference type="GO" id="GO:0003714">
    <property type="term" value="F:transcription corepressor activity"/>
    <property type="evidence" value="ECO:0007669"/>
    <property type="project" value="TreeGrafter"/>
</dbReference>
<dbReference type="GO" id="GO:0035145">
    <property type="term" value="C:exon-exon junction complex"/>
    <property type="evidence" value="ECO:0007669"/>
    <property type="project" value="Ensembl"/>
</dbReference>
<comment type="similarity">
    <text evidence="1">Belongs to the SAP18 family.</text>
</comment>
<dbReference type="PANTHER" id="PTHR13082:SF0">
    <property type="entry name" value="HISTONE DEACETYLASE COMPLEX SUBUNIT SAP18"/>
    <property type="match status" value="1"/>
</dbReference>
<evidence type="ECO:0000256" key="1">
    <source>
        <dbReference type="ARBA" id="ARBA00009143"/>
    </source>
</evidence>
<name>A0A8B9CI27_9AVES</name>
<evidence type="ECO:0000256" key="8">
    <source>
        <dbReference type="ARBA" id="ARBA00081958"/>
    </source>
</evidence>
<sequence>MAVESRVTQEEIKKEPEKPIDREKTCPLLLRVFTTNNGRHHRMDEFSRGNVPSSELQIYTWMDATLKELTSLVKEVYPEARKKGTHFNFAIVFTDLKRPGYRVKEIGSTMSGDRTVSFWCLIYSVGTNHNRTFYLQVIIKQITDILDFLINKNIPIAKEKPFQKVHLCSHILLQKILPVETLTRGL</sequence>
<evidence type="ECO:0000256" key="3">
    <source>
        <dbReference type="ARBA" id="ARBA00022491"/>
    </source>
</evidence>
<keyword evidence="4" id="KW-0805">Transcription regulation</keyword>
<dbReference type="Ensembl" id="ENSABRT00000028578.1">
    <property type="protein sequence ID" value="ENSABRP00000020296.1"/>
    <property type="gene ID" value="ENSABRG00000017305.1"/>
</dbReference>
<proteinExistence type="inferred from homology"/>
<accession>A0A8B9CI27</accession>
<dbReference type="GO" id="GO:0061574">
    <property type="term" value="C:ASAP complex"/>
    <property type="evidence" value="ECO:0007669"/>
    <property type="project" value="Ensembl"/>
</dbReference>
<keyword evidence="5" id="KW-0804">Transcription</keyword>
<dbReference type="Pfam" id="PF06487">
    <property type="entry name" value="SAP18"/>
    <property type="match status" value="1"/>
</dbReference>
<dbReference type="GeneTree" id="ENSGT00390000003152"/>
<evidence type="ECO:0000256" key="2">
    <source>
        <dbReference type="ARBA" id="ARBA00017426"/>
    </source>
</evidence>
<dbReference type="Gene3D" id="3.10.20.550">
    <property type="entry name" value="ASAP complex, SAP18 subunit"/>
    <property type="match status" value="1"/>
</dbReference>
<protein>
    <recommendedName>
        <fullName evidence="2">Histone deacetylase complex subunit SAP18</fullName>
    </recommendedName>
    <alternativeName>
        <fullName evidence="6">18 kDa Sin3-associated polypeptide</fullName>
    </alternativeName>
    <alternativeName>
        <fullName evidence="8">Sin3-associated polypeptide p18</fullName>
    </alternativeName>
</protein>
<dbReference type="InterPro" id="IPR042534">
    <property type="entry name" value="SAP18_sf"/>
</dbReference>
<evidence type="ECO:0000256" key="5">
    <source>
        <dbReference type="ARBA" id="ARBA00023163"/>
    </source>
</evidence>